<dbReference type="InterPro" id="IPR051795">
    <property type="entry name" value="Glycosyl_Hydrlase_43"/>
</dbReference>
<keyword evidence="7" id="KW-0732">Signal</keyword>
<dbReference type="PANTHER" id="PTHR42812">
    <property type="entry name" value="BETA-XYLOSIDASE"/>
    <property type="match status" value="1"/>
</dbReference>
<evidence type="ECO:0000256" key="5">
    <source>
        <dbReference type="PIRSR" id="PIRSR606710-2"/>
    </source>
</evidence>
<dbReference type="KEGG" id="mrub:DEO27_009090"/>
<dbReference type="Pfam" id="PF04616">
    <property type="entry name" value="Glyco_hydro_43"/>
    <property type="match status" value="1"/>
</dbReference>
<dbReference type="EMBL" id="CP043450">
    <property type="protein sequence ID" value="QEM10173.1"/>
    <property type="molecule type" value="Genomic_DNA"/>
</dbReference>
<feature type="signal peptide" evidence="7">
    <location>
        <begin position="1"/>
        <end position="23"/>
    </location>
</feature>
<keyword evidence="2 6" id="KW-0378">Hydrolase</keyword>
<feature type="active site" description="Proton donor" evidence="4">
    <location>
        <position position="198"/>
    </location>
</feature>
<organism evidence="8 9">
    <name type="scientific">Mucilaginibacter rubeus</name>
    <dbReference type="NCBI Taxonomy" id="2027860"/>
    <lineage>
        <taxon>Bacteria</taxon>
        <taxon>Pseudomonadati</taxon>
        <taxon>Bacteroidota</taxon>
        <taxon>Sphingobacteriia</taxon>
        <taxon>Sphingobacteriales</taxon>
        <taxon>Sphingobacteriaceae</taxon>
        <taxon>Mucilaginibacter</taxon>
    </lineage>
</organism>
<evidence type="ECO:0000256" key="1">
    <source>
        <dbReference type="ARBA" id="ARBA00009865"/>
    </source>
</evidence>
<protein>
    <submittedName>
        <fullName evidence="8">Family 43 glycosylhydrolase</fullName>
    </submittedName>
</protein>
<dbReference type="CDD" id="cd08999">
    <property type="entry name" value="GH43_ABN-like"/>
    <property type="match status" value="1"/>
</dbReference>
<dbReference type="Gene3D" id="2.60.120.200">
    <property type="match status" value="1"/>
</dbReference>
<dbReference type="Proteomes" id="UP000251402">
    <property type="component" value="Chromosome"/>
</dbReference>
<dbReference type="Gene3D" id="2.115.10.20">
    <property type="entry name" value="Glycosyl hydrolase domain, family 43"/>
    <property type="match status" value="1"/>
</dbReference>
<dbReference type="InterPro" id="IPR006710">
    <property type="entry name" value="Glyco_hydro_43"/>
</dbReference>
<accession>A0A5C1HX96</accession>
<dbReference type="RefSeq" id="WP_112569184.1">
    <property type="nucleotide sequence ID" value="NZ_CP043450.1"/>
</dbReference>
<evidence type="ECO:0000256" key="6">
    <source>
        <dbReference type="RuleBase" id="RU361187"/>
    </source>
</evidence>
<reference evidence="8" key="1">
    <citation type="submission" date="2019-08" db="EMBL/GenBank/DDBJ databases">
        <title>Comparative genome analysis confer to the adaptation heavy metal polluted environment.</title>
        <authorList>
            <person name="Li Y."/>
        </authorList>
    </citation>
    <scope>NUCLEOTIDE SEQUENCE [LARGE SCALE GENOMIC DNA]</scope>
    <source>
        <strain evidence="8">P1</strain>
    </source>
</reference>
<dbReference type="SUPFAM" id="SSF75005">
    <property type="entry name" value="Arabinanase/levansucrase/invertase"/>
    <property type="match status" value="1"/>
</dbReference>
<dbReference type="PANTHER" id="PTHR42812:SF5">
    <property type="entry name" value="ENDO-ARABINASE"/>
    <property type="match status" value="1"/>
</dbReference>
<dbReference type="GO" id="GO:0004553">
    <property type="term" value="F:hydrolase activity, hydrolyzing O-glycosyl compounds"/>
    <property type="evidence" value="ECO:0007669"/>
    <property type="project" value="InterPro"/>
</dbReference>
<evidence type="ECO:0000256" key="3">
    <source>
        <dbReference type="ARBA" id="ARBA00023295"/>
    </source>
</evidence>
<feature type="chain" id="PRO_5023110905" evidence="7">
    <location>
        <begin position="24"/>
        <end position="500"/>
    </location>
</feature>
<dbReference type="AlphaFoldDB" id="A0A5C1HX96"/>
<comment type="similarity">
    <text evidence="1 6">Belongs to the glycosyl hydrolase 43 family.</text>
</comment>
<dbReference type="OrthoDB" id="9801455at2"/>
<feature type="active site" description="Proton acceptor" evidence="4">
    <location>
        <position position="36"/>
    </location>
</feature>
<sequence length="500" mass="55791">MKLLTLRFFAFLLLWTTINQCTAQTTTAVIPGDFPDPTVIATPNGYYAAGTSSEWAPHFPVYHSTDLKTWKQVGYVFDKAPEWTVGSFWAPEYYHINKTYYIYYTARRKSDNVSCIGVATSNYPDHGFTDRGIIVDHGKEAIDPFIYNDNGQLYISFKAYGLDNRPIELLACKLSADGLKTEGEMFSLLKDDKRIGMEGQSILKNGKYYYLFYSAGGCCGVRCSYHVKVARATSFSGPYDKYDGEELLKPAAGWKCSGHGTFVKSTTGQYFYLCHAYNERSEVFTGREGVLATLSWPKNNGWPIMKAVATPRQLPGIHDTFTTNKPALYWQYDFHNASPVVKQGNGKFNLSGQVSEKNKAGIVYGVRPVSDHFDMTTTVSNSNNALKGLAFYGTVNSALGIGTSGKQVKLWMIKDGSFTVIDSVTIASDAPVRLKFSMAPDRTCKAYYAAPNQDWKEISAGKSIPVDFLPQWDRPQRIGLFFKGEPTESAQFSTFDIVNK</sequence>
<name>A0A5C1HX96_9SPHI</name>
<proteinExistence type="inferred from homology"/>
<dbReference type="InterPro" id="IPR023296">
    <property type="entry name" value="Glyco_hydro_beta-prop_sf"/>
</dbReference>
<keyword evidence="9" id="KW-1185">Reference proteome</keyword>
<evidence type="ECO:0000313" key="8">
    <source>
        <dbReference type="EMBL" id="QEM10173.1"/>
    </source>
</evidence>
<gene>
    <name evidence="8" type="ORF">DEO27_009090</name>
</gene>
<evidence type="ECO:0000313" key="9">
    <source>
        <dbReference type="Proteomes" id="UP000251402"/>
    </source>
</evidence>
<evidence type="ECO:0000256" key="2">
    <source>
        <dbReference type="ARBA" id="ARBA00022801"/>
    </source>
</evidence>
<feature type="site" description="Important for catalytic activity, responsible for pKa modulation of the active site Glu and correct orientation of both the proton donor and substrate" evidence="5">
    <location>
        <position position="143"/>
    </location>
</feature>
<keyword evidence="3 6" id="KW-0326">Glycosidase</keyword>
<evidence type="ECO:0000256" key="7">
    <source>
        <dbReference type="SAM" id="SignalP"/>
    </source>
</evidence>
<dbReference type="GO" id="GO:0005975">
    <property type="term" value="P:carbohydrate metabolic process"/>
    <property type="evidence" value="ECO:0007669"/>
    <property type="project" value="InterPro"/>
</dbReference>
<evidence type="ECO:0000256" key="4">
    <source>
        <dbReference type="PIRSR" id="PIRSR606710-1"/>
    </source>
</evidence>